<proteinExistence type="predicted"/>
<dbReference type="InterPro" id="IPR045063">
    <property type="entry name" value="Dynamin_N"/>
</dbReference>
<name>A0ABV8KMB1_9ACTN</name>
<dbReference type="InterPro" id="IPR027417">
    <property type="entry name" value="P-loop_NTPase"/>
</dbReference>
<dbReference type="EMBL" id="JBHSBN010000008">
    <property type="protein sequence ID" value="MFC4107229.1"/>
    <property type="molecule type" value="Genomic_DNA"/>
</dbReference>
<organism evidence="2 3">
    <name type="scientific">Micromonospora zhanjiangensis</name>
    <dbReference type="NCBI Taxonomy" id="1522057"/>
    <lineage>
        <taxon>Bacteria</taxon>
        <taxon>Bacillati</taxon>
        <taxon>Actinomycetota</taxon>
        <taxon>Actinomycetes</taxon>
        <taxon>Micromonosporales</taxon>
        <taxon>Micromonosporaceae</taxon>
        <taxon>Micromonospora</taxon>
    </lineage>
</organism>
<dbReference type="InterPro" id="IPR051943">
    <property type="entry name" value="TRAFAC_Dynamin-like_GTPase"/>
</dbReference>
<reference evidence="3" key="1">
    <citation type="journal article" date="2019" name="Int. J. Syst. Evol. Microbiol.">
        <title>The Global Catalogue of Microorganisms (GCM) 10K type strain sequencing project: providing services to taxonomists for standard genome sequencing and annotation.</title>
        <authorList>
            <consortium name="The Broad Institute Genomics Platform"/>
            <consortium name="The Broad Institute Genome Sequencing Center for Infectious Disease"/>
            <person name="Wu L."/>
            <person name="Ma J."/>
        </authorList>
    </citation>
    <scope>NUCLEOTIDE SEQUENCE [LARGE SCALE GENOMIC DNA]</scope>
    <source>
        <strain evidence="3">2902at01</strain>
    </source>
</reference>
<dbReference type="SUPFAM" id="SSF52540">
    <property type="entry name" value="P-loop containing nucleoside triphosphate hydrolases"/>
    <property type="match status" value="1"/>
</dbReference>
<comment type="caution">
    <text evidence="2">The sequence shown here is derived from an EMBL/GenBank/DDBJ whole genome shotgun (WGS) entry which is preliminary data.</text>
</comment>
<sequence length="489" mass="52441">MTYGLRLAEAVWGTLQDALAVYADDRRATGHLRQQLGRLEEPVRLAVAGPWRSGKSTVINAVMGEEVAPLGVEPAGRAFVWYEDGPQPRATAYPVTGPAQELTVAKSAAGLRIDPVGWPSGEVEDVVVRWPTRALRQATLIDTPAVDDPDGNRPSPVLDRVLRDADAVLYLTRDGRDTDLRALEPVRDSAVGQAAPVNVLLVLSRADEVGGGRVDALLTAQQLARRQRRDQRVAACCVDAVAVSGVVGLAGRVMSESDFTALAALADADRVERDAALLSADRFLRANLPRYLDAPVRAALLDRFGLFGLRLASTLIRSGADSRARLSAELIRRSGLAELRTAVARYFIERTDVLKARSALLGLESLARTARRPGSAELLAAVEQILAGAHDFRELRLLAALGDPRLGLAADLTADAHRLVGGQGVSLPARLGLNDTADDDGLWTATCDALVRWRELAEQPESTAARQRAARVVVRTCEGILAEITEGGR</sequence>
<evidence type="ECO:0000313" key="2">
    <source>
        <dbReference type="EMBL" id="MFC4107229.1"/>
    </source>
</evidence>
<dbReference type="PANTHER" id="PTHR43681:SF1">
    <property type="entry name" value="SARCALUMENIN"/>
    <property type="match status" value="1"/>
</dbReference>
<evidence type="ECO:0000313" key="3">
    <source>
        <dbReference type="Proteomes" id="UP001595868"/>
    </source>
</evidence>
<evidence type="ECO:0000259" key="1">
    <source>
        <dbReference type="Pfam" id="PF00350"/>
    </source>
</evidence>
<keyword evidence="3" id="KW-1185">Reference proteome</keyword>
<feature type="domain" description="Dynamin N-terminal" evidence="1">
    <location>
        <begin position="45"/>
        <end position="173"/>
    </location>
</feature>
<dbReference type="PANTHER" id="PTHR43681">
    <property type="entry name" value="TRANSMEMBRANE GTPASE FZO"/>
    <property type="match status" value="1"/>
</dbReference>
<gene>
    <name evidence="2" type="ORF">ACFOX0_15005</name>
</gene>
<dbReference type="Gene3D" id="3.40.50.300">
    <property type="entry name" value="P-loop containing nucleotide triphosphate hydrolases"/>
    <property type="match status" value="1"/>
</dbReference>
<dbReference type="Pfam" id="PF00350">
    <property type="entry name" value="Dynamin_N"/>
    <property type="match status" value="1"/>
</dbReference>
<dbReference type="RefSeq" id="WP_377545882.1">
    <property type="nucleotide sequence ID" value="NZ_JBHSBN010000008.1"/>
</dbReference>
<accession>A0ABV8KMB1</accession>
<dbReference type="Proteomes" id="UP001595868">
    <property type="component" value="Unassembled WGS sequence"/>
</dbReference>
<protein>
    <submittedName>
        <fullName evidence="2">Dynamin family protein</fullName>
    </submittedName>
</protein>